<dbReference type="Proteomes" id="UP001589774">
    <property type="component" value="Unassembled WGS sequence"/>
</dbReference>
<proteinExistence type="predicted"/>
<feature type="signal peptide" evidence="1">
    <location>
        <begin position="1"/>
        <end position="25"/>
    </location>
</feature>
<evidence type="ECO:0000313" key="2">
    <source>
        <dbReference type="EMBL" id="MFC0321780.1"/>
    </source>
</evidence>
<comment type="caution">
    <text evidence="2">The sequence shown here is derived from an EMBL/GenBank/DDBJ whole genome shotgun (WGS) entry which is preliminary data.</text>
</comment>
<dbReference type="RefSeq" id="WP_377478012.1">
    <property type="nucleotide sequence ID" value="NZ_JBHLWO010000007.1"/>
</dbReference>
<gene>
    <name evidence="2" type="ORF">ACFFI0_25935</name>
</gene>
<keyword evidence="3" id="KW-1185">Reference proteome</keyword>
<reference evidence="2 3" key="1">
    <citation type="submission" date="2024-09" db="EMBL/GenBank/DDBJ databases">
        <authorList>
            <person name="Sun Q."/>
            <person name="Mori K."/>
        </authorList>
    </citation>
    <scope>NUCLEOTIDE SEQUENCE [LARGE SCALE GENOMIC DNA]</scope>
    <source>
        <strain evidence="2 3">CCM 7765</strain>
    </source>
</reference>
<dbReference type="InterPro" id="IPR029058">
    <property type="entry name" value="AB_hydrolase_fold"/>
</dbReference>
<keyword evidence="1" id="KW-0732">Signal</keyword>
<evidence type="ECO:0000313" key="3">
    <source>
        <dbReference type="Proteomes" id="UP001589774"/>
    </source>
</evidence>
<protein>
    <recommendedName>
        <fullName evidence="4">Alpha/beta hydrolase</fullName>
    </recommendedName>
</protein>
<evidence type="ECO:0000256" key="1">
    <source>
        <dbReference type="SAM" id="SignalP"/>
    </source>
</evidence>
<evidence type="ECO:0008006" key="4">
    <source>
        <dbReference type="Google" id="ProtNLM"/>
    </source>
</evidence>
<dbReference type="Gene3D" id="3.40.50.1820">
    <property type="entry name" value="alpha/beta hydrolase"/>
    <property type="match status" value="1"/>
</dbReference>
<organism evidence="2 3">
    <name type="scientific">Olivibacter oleidegradans</name>
    <dbReference type="NCBI Taxonomy" id="760123"/>
    <lineage>
        <taxon>Bacteria</taxon>
        <taxon>Pseudomonadati</taxon>
        <taxon>Bacteroidota</taxon>
        <taxon>Sphingobacteriia</taxon>
        <taxon>Sphingobacteriales</taxon>
        <taxon>Sphingobacteriaceae</taxon>
        <taxon>Olivibacter</taxon>
    </lineage>
</organism>
<feature type="chain" id="PRO_5046479845" description="Alpha/beta hydrolase" evidence="1">
    <location>
        <begin position="26"/>
        <end position="100"/>
    </location>
</feature>
<name>A0ABV6HSD7_9SPHI</name>
<accession>A0ABV6HSD7</accession>
<sequence>MKQLKKMWTMIVVLAIFSTAKTSFCQVINIRTVEQGGTGRYSAVMITEASLPTHTIFRPKDMRIFNERNKLPIIVWGNGACYDSPWEHINFLNEIASHGF</sequence>
<dbReference type="EMBL" id="JBHLWO010000007">
    <property type="protein sequence ID" value="MFC0321780.1"/>
    <property type="molecule type" value="Genomic_DNA"/>
</dbReference>